<evidence type="ECO:0000313" key="2">
    <source>
        <dbReference type="Proteomes" id="UP001428341"/>
    </source>
</evidence>
<reference evidence="1 2" key="1">
    <citation type="submission" date="2024-05" db="EMBL/GenBank/DDBJ databases">
        <title>Haplotype-resolved chromosome-level genome assembly of Huyou (Citrus changshanensis).</title>
        <authorList>
            <person name="Miao C."/>
            <person name="Chen W."/>
            <person name="Wu Y."/>
            <person name="Wang L."/>
            <person name="Zhao S."/>
            <person name="Grierson D."/>
            <person name="Xu C."/>
            <person name="Chen K."/>
        </authorList>
    </citation>
    <scope>NUCLEOTIDE SEQUENCE [LARGE SCALE GENOMIC DNA]</scope>
    <source>
        <strain evidence="1">01-14</strain>
        <tissue evidence="1">Leaf</tissue>
    </source>
</reference>
<comment type="caution">
    <text evidence="1">The sequence shown here is derived from an EMBL/GenBank/DDBJ whole genome shotgun (WGS) entry which is preliminary data.</text>
</comment>
<dbReference type="AlphaFoldDB" id="A0AAP0Q8F1"/>
<keyword evidence="2" id="KW-1185">Reference proteome</keyword>
<organism evidence="1 2">
    <name type="scientific">Citrus x changshan-huyou</name>
    <dbReference type="NCBI Taxonomy" id="2935761"/>
    <lineage>
        <taxon>Eukaryota</taxon>
        <taxon>Viridiplantae</taxon>
        <taxon>Streptophyta</taxon>
        <taxon>Embryophyta</taxon>
        <taxon>Tracheophyta</taxon>
        <taxon>Spermatophyta</taxon>
        <taxon>Magnoliopsida</taxon>
        <taxon>eudicotyledons</taxon>
        <taxon>Gunneridae</taxon>
        <taxon>Pentapetalae</taxon>
        <taxon>rosids</taxon>
        <taxon>malvids</taxon>
        <taxon>Sapindales</taxon>
        <taxon>Rutaceae</taxon>
        <taxon>Aurantioideae</taxon>
        <taxon>Citrus</taxon>
    </lineage>
</organism>
<gene>
    <name evidence="1" type="ORF">WN944_027811</name>
</gene>
<dbReference type="EMBL" id="JBCGBO010000025">
    <property type="protein sequence ID" value="KAK9175802.1"/>
    <property type="molecule type" value="Genomic_DNA"/>
</dbReference>
<protein>
    <submittedName>
        <fullName evidence="1">Uncharacterized protein</fullName>
    </submittedName>
</protein>
<name>A0AAP0Q8F1_9ROSI</name>
<proteinExistence type="predicted"/>
<dbReference type="Proteomes" id="UP001428341">
    <property type="component" value="Unassembled WGS sequence"/>
</dbReference>
<accession>A0AAP0Q8F1</accession>
<evidence type="ECO:0000313" key="1">
    <source>
        <dbReference type="EMBL" id="KAK9175802.1"/>
    </source>
</evidence>
<sequence>MLTNRKRITDSTGTLQCFISNRLGLHYYIKIINEEAHRINDRGIGILQSPFTPMVKQDSNRGLIKESLEDLGECNGKKLDQSCFNMFEASTWNILFKHGQA</sequence>